<evidence type="ECO:0000313" key="2">
    <source>
        <dbReference type="EMBL" id="SHJ36963.1"/>
    </source>
</evidence>
<dbReference type="Proteomes" id="UP000184192">
    <property type="component" value="Unassembled WGS sequence"/>
</dbReference>
<dbReference type="OrthoDB" id="1100310at2"/>
<reference evidence="3" key="2">
    <citation type="submission" date="2016-11" db="EMBL/GenBank/DDBJ databases">
        <authorList>
            <person name="Varghese N."/>
            <person name="Submissions S."/>
        </authorList>
    </citation>
    <scope>NUCLEOTIDE SEQUENCE [LARGE SCALE GENOMIC DNA]</scope>
    <source>
        <strain evidence="3">DSM 26884</strain>
    </source>
</reference>
<dbReference type="eggNOG" id="ENOG5032NU3">
    <property type="taxonomic scope" value="Bacteria"/>
</dbReference>
<reference evidence="2" key="1">
    <citation type="submission" date="2016-11" db="EMBL/GenBank/DDBJ databases">
        <authorList>
            <person name="Jaros S."/>
            <person name="Januszkiewicz K."/>
            <person name="Wedrychowicz H."/>
        </authorList>
    </citation>
    <scope>NUCLEOTIDE SEQUENCE [LARGE SCALE GENOMIC DNA]</scope>
    <source>
        <strain evidence="2">DSM 26884</strain>
    </source>
</reference>
<name>A0A1M6IR94_9BACE</name>
<evidence type="ECO:0000313" key="1">
    <source>
        <dbReference type="EMBL" id="RGX79160.1"/>
    </source>
</evidence>
<dbReference type="AlphaFoldDB" id="A0A1M6IR94"/>
<proteinExistence type="predicted"/>
<accession>A0A1M6IR94</accession>
<dbReference type="Proteomes" id="UP000286075">
    <property type="component" value="Unassembled WGS sequence"/>
</dbReference>
<sequence length="84" mass="9416">MDMSVRLAHSYFDMLKSLGDETKLHLIKMLTDSLLKKEGTSDTAKGKTLESLFGVWADDAEAEEMLEAIKEKRSGTTRHIVSLD</sequence>
<dbReference type="EMBL" id="QSCF01000011">
    <property type="protein sequence ID" value="RGX79160.1"/>
    <property type="molecule type" value="Genomic_DNA"/>
</dbReference>
<gene>
    <name evidence="1" type="ORF">DXA68_08540</name>
    <name evidence="2" type="ORF">SAMN05444350_12479</name>
</gene>
<protein>
    <submittedName>
        <fullName evidence="2">Uncharacterized protein</fullName>
    </submittedName>
</protein>
<evidence type="ECO:0000313" key="4">
    <source>
        <dbReference type="Proteomes" id="UP000286075"/>
    </source>
</evidence>
<evidence type="ECO:0000313" key="3">
    <source>
        <dbReference type="Proteomes" id="UP000184192"/>
    </source>
</evidence>
<reference evidence="1 4" key="3">
    <citation type="submission" date="2018-08" db="EMBL/GenBank/DDBJ databases">
        <title>A genome reference for cultivated species of the human gut microbiota.</title>
        <authorList>
            <person name="Zou Y."/>
            <person name="Xue W."/>
            <person name="Luo G."/>
        </authorList>
    </citation>
    <scope>NUCLEOTIDE SEQUENCE [LARGE SCALE GENOMIC DNA]</scope>
    <source>
        <strain evidence="1 4">OF03-9BH</strain>
    </source>
</reference>
<organism evidence="2 3">
    <name type="scientific">Bacteroides stercorirosoris</name>
    <dbReference type="NCBI Taxonomy" id="871324"/>
    <lineage>
        <taxon>Bacteria</taxon>
        <taxon>Pseudomonadati</taxon>
        <taxon>Bacteroidota</taxon>
        <taxon>Bacteroidia</taxon>
        <taxon>Bacteroidales</taxon>
        <taxon>Bacteroidaceae</taxon>
        <taxon>Bacteroides</taxon>
    </lineage>
</organism>
<keyword evidence="3" id="KW-1185">Reference proteome</keyword>
<dbReference type="EMBL" id="FQZN01000024">
    <property type="protein sequence ID" value="SHJ36963.1"/>
    <property type="molecule type" value="Genomic_DNA"/>
</dbReference>